<gene>
    <name evidence="1" type="ORF">GAK29_04343</name>
</gene>
<proteinExistence type="predicted"/>
<dbReference type="EMBL" id="WNDP01000186">
    <property type="protein sequence ID" value="KAF1018149.1"/>
    <property type="molecule type" value="Genomic_DNA"/>
</dbReference>
<evidence type="ECO:0000313" key="2">
    <source>
        <dbReference type="Proteomes" id="UP000490535"/>
    </source>
</evidence>
<reference evidence="2" key="1">
    <citation type="journal article" date="2020" name="MBio">
        <title>Horizontal gene transfer to a defensive symbiont with a reduced genome amongst a multipartite beetle microbiome.</title>
        <authorList>
            <person name="Waterworth S.C."/>
            <person name="Florez L.V."/>
            <person name="Rees E.R."/>
            <person name="Hertweck C."/>
            <person name="Kaltenpoth M."/>
            <person name="Kwan J.C."/>
        </authorList>
    </citation>
    <scope>NUCLEOTIDE SEQUENCE [LARGE SCALE GENOMIC DNA]</scope>
</reference>
<organism evidence="1 2">
    <name type="scientific">Acinetobacter bereziniae</name>
    <name type="common">Acinetobacter genomosp. 10</name>
    <dbReference type="NCBI Taxonomy" id="106648"/>
    <lineage>
        <taxon>Bacteria</taxon>
        <taxon>Pseudomonadati</taxon>
        <taxon>Pseudomonadota</taxon>
        <taxon>Gammaproteobacteria</taxon>
        <taxon>Moraxellales</taxon>
        <taxon>Moraxellaceae</taxon>
        <taxon>Acinetobacter</taxon>
    </lineage>
</organism>
<accession>A0A833UJ81</accession>
<name>A0A833UJ81_ACIBZ</name>
<dbReference type="AlphaFoldDB" id="A0A833UJ81"/>
<comment type="caution">
    <text evidence="1">The sequence shown here is derived from an EMBL/GenBank/DDBJ whole genome shotgun (WGS) entry which is preliminary data.</text>
</comment>
<evidence type="ECO:0000313" key="1">
    <source>
        <dbReference type="EMBL" id="KAF1018149.1"/>
    </source>
</evidence>
<sequence length="55" mass="6256">MVKEMNKLDAKTIKNLSYDSNHQLTLYLLLNGKEISVNLSKAQKASCYTPVENVR</sequence>
<dbReference type="Proteomes" id="UP000490535">
    <property type="component" value="Unassembled WGS sequence"/>
</dbReference>
<protein>
    <submittedName>
        <fullName evidence="1">Uncharacterized protein</fullName>
    </submittedName>
</protein>